<proteinExistence type="predicted"/>
<keyword evidence="6" id="KW-1185">Reference proteome</keyword>
<evidence type="ECO:0000256" key="3">
    <source>
        <dbReference type="ARBA" id="ARBA00023163"/>
    </source>
</evidence>
<evidence type="ECO:0000256" key="1">
    <source>
        <dbReference type="ARBA" id="ARBA00023015"/>
    </source>
</evidence>
<dbReference type="Pfam" id="PF00196">
    <property type="entry name" value="GerE"/>
    <property type="match status" value="1"/>
</dbReference>
<dbReference type="Gene3D" id="1.10.10.10">
    <property type="entry name" value="Winged helix-like DNA-binding domain superfamily/Winged helix DNA-binding domain"/>
    <property type="match status" value="1"/>
</dbReference>
<evidence type="ECO:0000313" key="6">
    <source>
        <dbReference type="Proteomes" id="UP000597656"/>
    </source>
</evidence>
<dbReference type="EMBL" id="BMNC01000001">
    <property type="protein sequence ID" value="GGM74418.1"/>
    <property type="molecule type" value="Genomic_DNA"/>
</dbReference>
<name>A0ABQ2HBG2_9PSEU</name>
<evidence type="ECO:0000256" key="2">
    <source>
        <dbReference type="ARBA" id="ARBA00023125"/>
    </source>
</evidence>
<accession>A0ABQ2HBG2</accession>
<dbReference type="Proteomes" id="UP000597656">
    <property type="component" value="Unassembled WGS sequence"/>
</dbReference>
<reference evidence="6" key="1">
    <citation type="journal article" date="2019" name="Int. J. Syst. Evol. Microbiol.">
        <title>The Global Catalogue of Microorganisms (GCM) 10K type strain sequencing project: providing services to taxonomists for standard genome sequencing and annotation.</title>
        <authorList>
            <consortium name="The Broad Institute Genomics Platform"/>
            <consortium name="The Broad Institute Genome Sequencing Center for Infectious Disease"/>
            <person name="Wu L."/>
            <person name="Ma J."/>
        </authorList>
    </citation>
    <scope>NUCLEOTIDE SEQUENCE [LARGE SCALE GENOMIC DNA]</scope>
    <source>
        <strain evidence="6">CGMCC 4.7319</strain>
    </source>
</reference>
<dbReference type="PRINTS" id="PR00038">
    <property type="entry name" value="HTHLUXR"/>
</dbReference>
<keyword evidence="1" id="KW-0805">Transcription regulation</keyword>
<gene>
    <name evidence="5" type="ORF">GCM10011609_07840</name>
</gene>
<sequence length="172" mass="19421">MRVARRYRAEAAAKGQPWAMGRAERTLGVVSDGFDEHFEAALGYHERTLEDFETARTRLAYGARLRRARRRVDARPHLHAALETFENLRAARWADLAAIELGATGETIQRRTPGESLTPQELQVSLLLAEGKTTREVAAALFLSPKTIEYHLRKVYTKLDIRSRAELAGRLP</sequence>
<protein>
    <recommendedName>
        <fullName evidence="4">HTH luxR-type domain-containing protein</fullName>
    </recommendedName>
</protein>
<keyword evidence="3" id="KW-0804">Transcription</keyword>
<dbReference type="CDD" id="cd06170">
    <property type="entry name" value="LuxR_C_like"/>
    <property type="match status" value="1"/>
</dbReference>
<evidence type="ECO:0000259" key="4">
    <source>
        <dbReference type="PROSITE" id="PS50043"/>
    </source>
</evidence>
<dbReference type="PROSITE" id="PS50043">
    <property type="entry name" value="HTH_LUXR_2"/>
    <property type="match status" value="1"/>
</dbReference>
<dbReference type="SUPFAM" id="SSF46894">
    <property type="entry name" value="C-terminal effector domain of the bipartite response regulators"/>
    <property type="match status" value="1"/>
</dbReference>
<dbReference type="InterPro" id="IPR000792">
    <property type="entry name" value="Tscrpt_reg_LuxR_C"/>
</dbReference>
<dbReference type="InterPro" id="IPR016032">
    <property type="entry name" value="Sig_transdc_resp-reg_C-effctor"/>
</dbReference>
<evidence type="ECO:0000313" key="5">
    <source>
        <dbReference type="EMBL" id="GGM74418.1"/>
    </source>
</evidence>
<organism evidence="5 6">
    <name type="scientific">Lentzea pudingi</name>
    <dbReference type="NCBI Taxonomy" id="1789439"/>
    <lineage>
        <taxon>Bacteria</taxon>
        <taxon>Bacillati</taxon>
        <taxon>Actinomycetota</taxon>
        <taxon>Actinomycetes</taxon>
        <taxon>Pseudonocardiales</taxon>
        <taxon>Pseudonocardiaceae</taxon>
        <taxon>Lentzea</taxon>
    </lineage>
</organism>
<feature type="domain" description="HTH luxR-type" evidence="4">
    <location>
        <begin position="110"/>
        <end position="172"/>
    </location>
</feature>
<dbReference type="SMART" id="SM00421">
    <property type="entry name" value="HTH_LUXR"/>
    <property type="match status" value="1"/>
</dbReference>
<comment type="caution">
    <text evidence="5">The sequence shown here is derived from an EMBL/GenBank/DDBJ whole genome shotgun (WGS) entry which is preliminary data.</text>
</comment>
<dbReference type="PANTHER" id="PTHR44688">
    <property type="entry name" value="DNA-BINDING TRANSCRIPTIONAL ACTIVATOR DEVR_DOSR"/>
    <property type="match status" value="1"/>
</dbReference>
<dbReference type="PANTHER" id="PTHR44688:SF16">
    <property type="entry name" value="DNA-BINDING TRANSCRIPTIONAL ACTIVATOR DEVR_DOSR"/>
    <property type="match status" value="1"/>
</dbReference>
<dbReference type="InterPro" id="IPR036388">
    <property type="entry name" value="WH-like_DNA-bd_sf"/>
</dbReference>
<keyword evidence="2" id="KW-0238">DNA-binding</keyword>